<evidence type="ECO:0000256" key="1">
    <source>
        <dbReference type="ARBA" id="ARBA00022490"/>
    </source>
</evidence>
<dbReference type="SUPFAM" id="SSF75420">
    <property type="entry name" value="YhbC-like, N-terminal domain"/>
    <property type="match status" value="1"/>
</dbReference>
<comment type="subcellular location">
    <subcellularLocation>
        <location evidence="3">Cytoplasm</location>
    </subcellularLocation>
</comment>
<feature type="domain" description="Ribosome maturation factor RimP C-terminal" evidence="5">
    <location>
        <begin position="95"/>
        <end position="160"/>
    </location>
</feature>
<dbReference type="NCBIfam" id="NF000930">
    <property type="entry name" value="PRK00092.2-2"/>
    <property type="match status" value="1"/>
</dbReference>
<dbReference type="InterPro" id="IPR028989">
    <property type="entry name" value="RimP_N"/>
</dbReference>
<evidence type="ECO:0000256" key="2">
    <source>
        <dbReference type="ARBA" id="ARBA00022517"/>
    </source>
</evidence>
<dbReference type="CDD" id="cd01734">
    <property type="entry name" value="YlxS_C"/>
    <property type="match status" value="1"/>
</dbReference>
<dbReference type="EMBL" id="OY726397">
    <property type="protein sequence ID" value="CAJ1506290.1"/>
    <property type="molecule type" value="Genomic_DNA"/>
</dbReference>
<keyword evidence="1 3" id="KW-0963">Cytoplasm</keyword>
<feature type="domain" description="Ribosome maturation factor RimP N-terminal" evidence="4">
    <location>
        <begin position="25"/>
        <end position="92"/>
    </location>
</feature>
<dbReference type="InterPro" id="IPR035956">
    <property type="entry name" value="RimP_N_sf"/>
</dbReference>
<dbReference type="InterPro" id="IPR003728">
    <property type="entry name" value="Ribosome_maturation_RimP"/>
</dbReference>
<dbReference type="RefSeq" id="WP_308478567.1">
    <property type="nucleotide sequence ID" value="NZ_OY726397.1"/>
</dbReference>
<keyword evidence="7" id="KW-1185">Reference proteome</keyword>
<dbReference type="HAMAP" id="MF_01077">
    <property type="entry name" value="RimP"/>
    <property type="match status" value="1"/>
</dbReference>
<evidence type="ECO:0000259" key="5">
    <source>
        <dbReference type="Pfam" id="PF17384"/>
    </source>
</evidence>
<dbReference type="InterPro" id="IPR036847">
    <property type="entry name" value="RimP_C_sf"/>
</dbReference>
<dbReference type="InterPro" id="IPR028998">
    <property type="entry name" value="RimP_C"/>
</dbReference>
<comment type="function">
    <text evidence="3">Required for maturation of 30S ribosomal subunits.</text>
</comment>
<evidence type="ECO:0000313" key="6">
    <source>
        <dbReference type="EMBL" id="CAJ1506290.1"/>
    </source>
</evidence>
<evidence type="ECO:0000313" key="7">
    <source>
        <dbReference type="Proteomes" id="UP001190465"/>
    </source>
</evidence>
<dbReference type="Gene3D" id="3.30.300.70">
    <property type="entry name" value="RimP-like superfamily, N-terminal"/>
    <property type="match status" value="1"/>
</dbReference>
<dbReference type="PANTHER" id="PTHR33867">
    <property type="entry name" value="RIBOSOME MATURATION FACTOR RIMP"/>
    <property type="match status" value="1"/>
</dbReference>
<evidence type="ECO:0000259" key="4">
    <source>
        <dbReference type="Pfam" id="PF02576"/>
    </source>
</evidence>
<dbReference type="PANTHER" id="PTHR33867:SF1">
    <property type="entry name" value="RIBOSOME MATURATION FACTOR RIMP"/>
    <property type="match status" value="1"/>
</dbReference>
<accession>A0ABM9LXB1</accession>
<protein>
    <recommendedName>
        <fullName evidence="3">Ribosome maturation factor RimP</fullName>
    </recommendedName>
</protein>
<sequence length="180" mass="19323">MTQRAVSSGGLPTSPQVIELLGAEFERAGYEIEDVVIDTVARPARIVIVADGDTALTLDAVAELSRAASQLLDGVPEVTAAYVLEVTSPGVDRPLTDPKHFRRARTRKVALELADGTTLTGRVAAVEDGLLHVVVRDRSDWSVRQLNLDDIVKAVVQVDFSAPGKRELELVDQTGRGADQ</sequence>
<evidence type="ECO:0000256" key="3">
    <source>
        <dbReference type="HAMAP-Rule" id="MF_01077"/>
    </source>
</evidence>
<keyword evidence="2 3" id="KW-0690">Ribosome biogenesis</keyword>
<dbReference type="SUPFAM" id="SSF74942">
    <property type="entry name" value="YhbC-like, C-terminal domain"/>
    <property type="match status" value="1"/>
</dbReference>
<dbReference type="Proteomes" id="UP001190465">
    <property type="component" value="Chromosome"/>
</dbReference>
<dbReference type="Pfam" id="PF17384">
    <property type="entry name" value="DUF150_C"/>
    <property type="match status" value="1"/>
</dbReference>
<name>A0ABM9LXB1_9MYCO</name>
<proteinExistence type="inferred from homology"/>
<gene>
    <name evidence="3 6" type="primary">rimP</name>
    <name evidence="6" type="ORF">MU0053_003152</name>
</gene>
<dbReference type="Pfam" id="PF02576">
    <property type="entry name" value="RimP_N"/>
    <property type="match status" value="1"/>
</dbReference>
<comment type="similarity">
    <text evidence="3">Belongs to the RimP family.</text>
</comment>
<organism evidence="6 7">
    <name type="scientific">[Mycobacterium] burgundiense</name>
    <dbReference type="NCBI Taxonomy" id="3064286"/>
    <lineage>
        <taxon>Bacteria</taxon>
        <taxon>Bacillati</taxon>
        <taxon>Actinomycetota</taxon>
        <taxon>Actinomycetes</taxon>
        <taxon>Mycobacteriales</taxon>
        <taxon>Mycobacteriaceae</taxon>
        <taxon>Mycolicibacterium</taxon>
    </lineage>
</organism>
<reference evidence="6 7" key="1">
    <citation type="submission" date="2023-08" db="EMBL/GenBank/DDBJ databases">
        <authorList>
            <person name="Folkvardsen B D."/>
            <person name="Norman A."/>
        </authorList>
    </citation>
    <scope>NUCLEOTIDE SEQUENCE [LARGE SCALE GENOMIC DNA]</scope>
    <source>
        <strain evidence="6 7">Mu0053</strain>
    </source>
</reference>